<accession>A0ABR2WF78</accession>
<feature type="compositionally biased region" description="Polar residues" evidence="1">
    <location>
        <begin position="18"/>
        <end position="49"/>
    </location>
</feature>
<dbReference type="PANTHER" id="PTHR39463">
    <property type="entry name" value="MEDUSA"/>
    <property type="match status" value="1"/>
</dbReference>
<proteinExistence type="predicted"/>
<comment type="caution">
    <text evidence="3">The sequence shown here is derived from an EMBL/GenBank/DDBJ whole genome shotgun (WGS) entry which is preliminary data.</text>
</comment>
<feature type="region of interest" description="Disordered" evidence="1">
    <location>
        <begin position="1"/>
        <end position="65"/>
    </location>
</feature>
<evidence type="ECO:0000256" key="1">
    <source>
        <dbReference type="SAM" id="MobiDB-lite"/>
    </source>
</evidence>
<dbReference type="Proteomes" id="UP001479436">
    <property type="component" value="Unassembled WGS sequence"/>
</dbReference>
<evidence type="ECO:0000313" key="3">
    <source>
        <dbReference type="EMBL" id="KAK9760163.1"/>
    </source>
</evidence>
<evidence type="ECO:0000313" key="4">
    <source>
        <dbReference type="Proteomes" id="UP001479436"/>
    </source>
</evidence>
<dbReference type="EMBL" id="JASJQH010002473">
    <property type="protein sequence ID" value="KAK9760163.1"/>
    <property type="molecule type" value="Genomic_DNA"/>
</dbReference>
<evidence type="ECO:0000259" key="2">
    <source>
        <dbReference type="Pfam" id="PF23305"/>
    </source>
</evidence>
<dbReference type="Pfam" id="PF23305">
    <property type="entry name" value="DUF7082"/>
    <property type="match status" value="1"/>
</dbReference>
<protein>
    <recommendedName>
        <fullName evidence="2">DUF7082 domain-containing protein</fullName>
    </recommendedName>
</protein>
<gene>
    <name evidence="3" type="ORF">K7432_016105</name>
</gene>
<organism evidence="3 4">
    <name type="scientific">Basidiobolus ranarum</name>
    <dbReference type="NCBI Taxonomy" id="34480"/>
    <lineage>
        <taxon>Eukaryota</taxon>
        <taxon>Fungi</taxon>
        <taxon>Fungi incertae sedis</taxon>
        <taxon>Zoopagomycota</taxon>
        <taxon>Entomophthoromycotina</taxon>
        <taxon>Basidiobolomycetes</taxon>
        <taxon>Basidiobolales</taxon>
        <taxon>Basidiobolaceae</taxon>
        <taxon>Basidiobolus</taxon>
    </lineage>
</organism>
<feature type="compositionally biased region" description="Low complexity" evidence="1">
    <location>
        <begin position="52"/>
        <end position="63"/>
    </location>
</feature>
<reference evidence="3 4" key="1">
    <citation type="submission" date="2023-04" db="EMBL/GenBank/DDBJ databases">
        <title>Genome of Basidiobolus ranarum AG-B5.</title>
        <authorList>
            <person name="Stajich J.E."/>
            <person name="Carter-House D."/>
            <person name="Gryganskyi A."/>
        </authorList>
    </citation>
    <scope>NUCLEOTIDE SEQUENCE [LARGE SCALE GENOMIC DNA]</scope>
    <source>
        <strain evidence="3 4">AG-B5</strain>
    </source>
</reference>
<sequence>MISPPNPHSAMRPFYGPPSTNESVIQPEAQNSIGSTDIQQTAPPSSNYYLPNGSTNSNTASNGPVGAVPMVAYNTYASLLNKASLNLTGVIEEMTMNWTSEEKETKRRLVQFWRQHENNVIHCGFQPVAPAERGPNSIVVSC</sequence>
<feature type="domain" description="DUF7082" evidence="2">
    <location>
        <begin position="82"/>
        <end position="142"/>
    </location>
</feature>
<feature type="non-terminal residue" evidence="3">
    <location>
        <position position="142"/>
    </location>
</feature>
<dbReference type="PANTHER" id="PTHR39463:SF1">
    <property type="entry name" value="MEDUSA"/>
    <property type="match status" value="1"/>
</dbReference>
<keyword evidence="4" id="KW-1185">Reference proteome</keyword>
<name>A0ABR2WF78_9FUNG</name>
<dbReference type="InterPro" id="IPR055509">
    <property type="entry name" value="DUF7082"/>
</dbReference>